<feature type="coiled-coil region" evidence="1">
    <location>
        <begin position="415"/>
        <end position="447"/>
    </location>
</feature>
<keyword evidence="3" id="KW-0472">Membrane</keyword>
<sequence>MATDTPLRPADSAAYDDDRGGSQSRPAPPAYGWAPRLRRLIGIEEGLLSWVPEDRPRYTWYGALVVNTALLGAISMVLALSSFRSDLPLAAVLGVAVVWFWVILALDSWLVSSTHGTGVRKWTLLVRFFLSVLLGLFIAEPILFQIFDKEIRQEIAVGNEQRVADYRGMLVSCNPTDGAATTGRAECARYQLKVAGSPAELARQIDTNSDRAAALRTQVAGINKTLNDKLATEQRLCGPKYWIWRGGVRDVTITCERARKATSEYEKNSKVKTYEKQLENMVAEGRTLSARKDRAADGYQPALQKAIDDKTRQRAADLDTDGILTRAHGLKEVAESDGFALFLTIVLHLLLLCLDAMPVLAKVLSGATAYDTLLGARHRTSRKLYSEELEVQQTCARLEHDVRRHRVQLDTADRMSRLDQEYQRAQAERAVAERAELEARMERIMRTRGTSTTV</sequence>
<gene>
    <name evidence="4" type="ORF">BJ965_004416</name>
</gene>
<evidence type="ECO:0000256" key="1">
    <source>
        <dbReference type="SAM" id="Coils"/>
    </source>
</evidence>
<keyword evidence="3" id="KW-1133">Transmembrane helix</keyword>
<dbReference type="Pfam" id="PF14362">
    <property type="entry name" value="DUF4407"/>
    <property type="match status" value="1"/>
</dbReference>
<feature type="region of interest" description="Disordered" evidence="2">
    <location>
        <begin position="1"/>
        <end position="30"/>
    </location>
</feature>
<evidence type="ECO:0008006" key="6">
    <source>
        <dbReference type="Google" id="ProtNLM"/>
    </source>
</evidence>
<evidence type="ECO:0000256" key="3">
    <source>
        <dbReference type="SAM" id="Phobius"/>
    </source>
</evidence>
<dbReference type="GeneID" id="95796391"/>
<comment type="caution">
    <text evidence="4">The sequence shown here is derived from an EMBL/GenBank/DDBJ whole genome shotgun (WGS) entry which is preliminary data.</text>
</comment>
<evidence type="ECO:0000256" key="2">
    <source>
        <dbReference type="SAM" id="MobiDB-lite"/>
    </source>
</evidence>
<name>A0A7W7DPE5_9ACTN</name>
<dbReference type="EMBL" id="JACHMS010000001">
    <property type="protein sequence ID" value="MBB4714534.1"/>
    <property type="molecule type" value="Genomic_DNA"/>
</dbReference>
<proteinExistence type="predicted"/>
<feature type="transmembrane region" description="Helical" evidence="3">
    <location>
        <begin position="87"/>
        <end position="104"/>
    </location>
</feature>
<keyword evidence="3" id="KW-0812">Transmembrane</keyword>
<organism evidence="4 5">
    <name type="scientific">Streptomyces luteogriseus</name>
    <dbReference type="NCBI Taxonomy" id="68233"/>
    <lineage>
        <taxon>Bacteria</taxon>
        <taxon>Bacillati</taxon>
        <taxon>Actinomycetota</taxon>
        <taxon>Actinomycetes</taxon>
        <taxon>Kitasatosporales</taxon>
        <taxon>Streptomycetaceae</taxon>
        <taxon>Streptomyces</taxon>
    </lineage>
</organism>
<keyword evidence="1" id="KW-0175">Coiled coil</keyword>
<feature type="transmembrane region" description="Helical" evidence="3">
    <location>
        <begin position="124"/>
        <end position="144"/>
    </location>
</feature>
<evidence type="ECO:0000313" key="4">
    <source>
        <dbReference type="EMBL" id="MBB4714534.1"/>
    </source>
</evidence>
<protein>
    <recommendedName>
        <fullName evidence="6">DUF4407 domain-containing protein</fullName>
    </recommendedName>
</protein>
<dbReference type="RefSeq" id="WP_184910237.1">
    <property type="nucleotide sequence ID" value="NZ_JACHMS010000001.1"/>
</dbReference>
<keyword evidence="5" id="KW-1185">Reference proteome</keyword>
<reference evidence="4 5" key="1">
    <citation type="submission" date="2020-08" db="EMBL/GenBank/DDBJ databases">
        <title>Sequencing the genomes of 1000 actinobacteria strains.</title>
        <authorList>
            <person name="Klenk H.-P."/>
        </authorList>
    </citation>
    <scope>NUCLEOTIDE SEQUENCE [LARGE SCALE GENOMIC DNA]</scope>
    <source>
        <strain evidence="4 5">DSM 40483</strain>
    </source>
</reference>
<evidence type="ECO:0000313" key="5">
    <source>
        <dbReference type="Proteomes" id="UP000565089"/>
    </source>
</evidence>
<dbReference type="InterPro" id="IPR025519">
    <property type="entry name" value="DUF4407"/>
</dbReference>
<accession>A0A7W7DPE5</accession>
<dbReference type="AlphaFoldDB" id="A0A7W7DPE5"/>
<feature type="transmembrane region" description="Helical" evidence="3">
    <location>
        <begin position="58"/>
        <end position="80"/>
    </location>
</feature>
<dbReference type="Proteomes" id="UP000565089">
    <property type="component" value="Unassembled WGS sequence"/>
</dbReference>